<keyword evidence="1 4" id="KW-0479">Metal-binding</keyword>
<feature type="binding site" evidence="4">
    <location>
        <position position="118"/>
    </location>
    <ligand>
        <name>Mg(2+)</name>
        <dbReference type="ChEBI" id="CHEBI:18420"/>
        <label>1</label>
        <note>catalytic</note>
    </ligand>
</feature>
<dbReference type="InterPro" id="IPR000760">
    <property type="entry name" value="Inositol_monophosphatase-like"/>
</dbReference>
<dbReference type="GO" id="GO:0008934">
    <property type="term" value="F:inositol monophosphate 1-phosphatase activity"/>
    <property type="evidence" value="ECO:0007669"/>
    <property type="project" value="TreeGrafter"/>
</dbReference>
<evidence type="ECO:0000256" key="3">
    <source>
        <dbReference type="ARBA" id="ARBA00022842"/>
    </source>
</evidence>
<protein>
    <submittedName>
        <fullName evidence="5">Inositol-1-monophosphatase SuhB</fullName>
        <ecNumber evidence="5">3.1.3.25</ecNumber>
    </submittedName>
</protein>
<evidence type="ECO:0000313" key="6">
    <source>
        <dbReference type="Proteomes" id="UP000243589"/>
    </source>
</evidence>
<dbReference type="PANTHER" id="PTHR20854">
    <property type="entry name" value="INOSITOL MONOPHOSPHATASE"/>
    <property type="match status" value="1"/>
</dbReference>
<organism evidence="5 6">
    <name type="scientific">Brevibacterium ravenspurgense</name>
    <dbReference type="NCBI Taxonomy" id="479117"/>
    <lineage>
        <taxon>Bacteria</taxon>
        <taxon>Bacillati</taxon>
        <taxon>Actinomycetota</taxon>
        <taxon>Actinomycetes</taxon>
        <taxon>Micrococcales</taxon>
        <taxon>Brevibacteriaceae</taxon>
        <taxon>Brevibacterium</taxon>
    </lineage>
</organism>
<dbReference type="GO" id="GO:0007165">
    <property type="term" value="P:signal transduction"/>
    <property type="evidence" value="ECO:0007669"/>
    <property type="project" value="TreeGrafter"/>
</dbReference>
<dbReference type="PANTHER" id="PTHR20854:SF4">
    <property type="entry name" value="INOSITOL-1-MONOPHOSPHATASE-RELATED"/>
    <property type="match status" value="1"/>
</dbReference>
<evidence type="ECO:0000256" key="2">
    <source>
        <dbReference type="ARBA" id="ARBA00022801"/>
    </source>
</evidence>
<dbReference type="PRINTS" id="PR00377">
    <property type="entry name" value="IMPHPHTASES"/>
</dbReference>
<keyword evidence="3 4" id="KW-0460">Magnesium</keyword>
<dbReference type="EC" id="3.1.3.25" evidence="5"/>
<dbReference type="GO" id="GO:0046872">
    <property type="term" value="F:metal ion binding"/>
    <property type="evidence" value="ECO:0007669"/>
    <property type="project" value="UniProtKB-KW"/>
</dbReference>
<feature type="binding site" evidence="4">
    <location>
        <position position="116"/>
    </location>
    <ligand>
        <name>Mg(2+)</name>
        <dbReference type="ChEBI" id="CHEBI:18420"/>
        <label>1</label>
        <note>catalytic</note>
    </ligand>
</feature>
<dbReference type="RefSeq" id="WP_062023071.1">
    <property type="nucleotide sequence ID" value="NZ_LQQC01000013.1"/>
</dbReference>
<dbReference type="Proteomes" id="UP000243589">
    <property type="component" value="Unassembled WGS sequence"/>
</dbReference>
<dbReference type="Gene3D" id="3.40.190.80">
    <property type="match status" value="1"/>
</dbReference>
<dbReference type="GO" id="GO:0006020">
    <property type="term" value="P:inositol metabolic process"/>
    <property type="evidence" value="ECO:0007669"/>
    <property type="project" value="TreeGrafter"/>
</dbReference>
<dbReference type="Gene3D" id="3.30.540.10">
    <property type="entry name" value="Fructose-1,6-Bisphosphatase, subunit A, domain 1"/>
    <property type="match status" value="1"/>
</dbReference>
<comment type="cofactor">
    <cofactor evidence="4">
        <name>Mg(2+)</name>
        <dbReference type="ChEBI" id="CHEBI:18420"/>
    </cofactor>
</comment>
<keyword evidence="2 5" id="KW-0378">Hydrolase</keyword>
<sequence length="304" mass="32773">MIDPLLALARDAAFLGWSRMGLWASKLSRAHVEAKDDPNNLVTEADAEIEGLVRGYFARFRPQDTVVGEESAAPLNAHEVEDGAALLSGLVVPTLAEDPQFAARLREVEPLEWHVDPIDGTVNFVRGLPAHCISLGARRPDDRHPAEGQWEIGFVAAPVLDTVWYARAGAGAWVRTGLPQEAELTTGASATRISGTPAGLPGAVAATGFGYAPERRAEQVSRLSPVLQEFDDVRRMGSAAIDVCLAAEGKVNAYFERGLGIYDWAGGAIIAREAGLYVQLPTDRSEPVIIADTAERMEFLRRHA</sequence>
<dbReference type="PATRIC" id="fig|479117.4.peg.1998"/>
<name>A0A150H563_9MICO</name>
<feature type="binding site" evidence="4">
    <location>
        <position position="69"/>
    </location>
    <ligand>
        <name>Mg(2+)</name>
        <dbReference type="ChEBI" id="CHEBI:18420"/>
        <label>1</label>
        <note>catalytic</note>
    </ligand>
</feature>
<feature type="binding site" evidence="4">
    <location>
        <position position="119"/>
    </location>
    <ligand>
        <name>Mg(2+)</name>
        <dbReference type="ChEBI" id="CHEBI:18420"/>
        <label>1</label>
        <note>catalytic</note>
    </ligand>
</feature>
<proteinExistence type="predicted"/>
<dbReference type="AlphaFoldDB" id="A0A150H563"/>
<evidence type="ECO:0000256" key="1">
    <source>
        <dbReference type="ARBA" id="ARBA00022723"/>
    </source>
</evidence>
<dbReference type="InterPro" id="IPR020583">
    <property type="entry name" value="Inositol_monoP_metal-BS"/>
</dbReference>
<dbReference type="SUPFAM" id="SSF56655">
    <property type="entry name" value="Carbohydrate phosphatase"/>
    <property type="match status" value="1"/>
</dbReference>
<dbReference type="Pfam" id="PF00459">
    <property type="entry name" value="Inositol_P"/>
    <property type="match status" value="1"/>
</dbReference>
<feature type="binding site" evidence="4">
    <location>
        <position position="263"/>
    </location>
    <ligand>
        <name>Mg(2+)</name>
        <dbReference type="ChEBI" id="CHEBI:18420"/>
        <label>1</label>
        <note>catalytic</note>
    </ligand>
</feature>
<reference evidence="5 6" key="1">
    <citation type="submission" date="2016-01" db="EMBL/GenBank/DDBJ databases">
        <title>Use of Whole Genome Sequencing to ascertain that Brevibacterium massiliense (Roux, Raoult 2009) is a later heterotypic synonym of Brevibacterium ravenspurgense (Mages 2008).</title>
        <authorList>
            <person name="Bernier A.-M."/>
            <person name="Burdz T."/>
            <person name="Huynh C."/>
            <person name="Pachecho A.L."/>
            <person name="Wiebe D."/>
            <person name="Bonner C."/>
            <person name="Bernard K."/>
        </authorList>
    </citation>
    <scope>NUCLEOTIDE SEQUENCE [LARGE SCALE GENOMIC DNA]</scope>
    <source>
        <strain evidence="5 6">CCUG56047</strain>
    </source>
</reference>
<keyword evidence="6" id="KW-1185">Reference proteome</keyword>
<evidence type="ECO:0000256" key="4">
    <source>
        <dbReference type="PIRSR" id="PIRSR600760-2"/>
    </source>
</evidence>
<dbReference type="EMBL" id="LQQC01000013">
    <property type="protein sequence ID" value="KXZ57184.1"/>
    <property type="molecule type" value="Genomic_DNA"/>
</dbReference>
<accession>A0A150H563</accession>
<dbReference type="PROSITE" id="PS00629">
    <property type="entry name" value="IMP_1"/>
    <property type="match status" value="1"/>
</dbReference>
<gene>
    <name evidence="5" type="primary">suhB</name>
    <name evidence="5" type="ORF">Bravens_02014</name>
</gene>
<comment type="caution">
    <text evidence="5">The sequence shown here is derived from an EMBL/GenBank/DDBJ whole genome shotgun (WGS) entry which is preliminary data.</text>
</comment>
<evidence type="ECO:0000313" key="5">
    <source>
        <dbReference type="EMBL" id="KXZ57184.1"/>
    </source>
</evidence>